<keyword evidence="3" id="KW-1185">Reference proteome</keyword>
<name>A0A1M2VF15_TRAPU</name>
<evidence type="ECO:0000256" key="1">
    <source>
        <dbReference type="SAM" id="MobiDB-lite"/>
    </source>
</evidence>
<organism evidence="2 3">
    <name type="scientific">Trametes pubescens</name>
    <name type="common">White-rot fungus</name>
    <dbReference type="NCBI Taxonomy" id="154538"/>
    <lineage>
        <taxon>Eukaryota</taxon>
        <taxon>Fungi</taxon>
        <taxon>Dikarya</taxon>
        <taxon>Basidiomycota</taxon>
        <taxon>Agaricomycotina</taxon>
        <taxon>Agaricomycetes</taxon>
        <taxon>Polyporales</taxon>
        <taxon>Polyporaceae</taxon>
        <taxon>Trametes</taxon>
    </lineage>
</organism>
<protein>
    <submittedName>
        <fullName evidence="2">Uncharacterized protein</fullName>
    </submittedName>
</protein>
<reference evidence="2 3" key="1">
    <citation type="submission" date="2016-10" db="EMBL/GenBank/DDBJ databases">
        <title>Genome sequence of the basidiomycete white-rot fungus Trametes pubescens.</title>
        <authorList>
            <person name="Makela M.R."/>
            <person name="Granchi Z."/>
            <person name="Peng M."/>
            <person name="De Vries R.P."/>
            <person name="Grigoriev I."/>
            <person name="Riley R."/>
            <person name="Hilden K."/>
        </authorList>
    </citation>
    <scope>NUCLEOTIDE SEQUENCE [LARGE SCALE GENOMIC DNA]</scope>
    <source>
        <strain evidence="2 3">FBCC735</strain>
    </source>
</reference>
<dbReference type="Proteomes" id="UP000184267">
    <property type="component" value="Unassembled WGS sequence"/>
</dbReference>
<gene>
    <name evidence="2" type="ORF">TRAPUB_2994</name>
</gene>
<feature type="compositionally biased region" description="Polar residues" evidence="1">
    <location>
        <begin position="48"/>
        <end position="66"/>
    </location>
</feature>
<proteinExistence type="predicted"/>
<evidence type="ECO:0000313" key="2">
    <source>
        <dbReference type="EMBL" id="OJT06170.1"/>
    </source>
</evidence>
<feature type="region of interest" description="Disordered" evidence="1">
    <location>
        <begin position="40"/>
        <end position="91"/>
    </location>
</feature>
<evidence type="ECO:0000313" key="3">
    <source>
        <dbReference type="Proteomes" id="UP000184267"/>
    </source>
</evidence>
<dbReference type="EMBL" id="MNAD01001352">
    <property type="protein sequence ID" value="OJT06170.1"/>
    <property type="molecule type" value="Genomic_DNA"/>
</dbReference>
<accession>A0A1M2VF15</accession>
<sequence>MVRSRGELYDSEDLAGGVVFGEADRDPAAAAPRVKQVELPSIAFATHPSGTQTSDMDESGGNSTAGKSEDLEKNELAGSVHKRAGFGTVTV</sequence>
<comment type="caution">
    <text evidence="2">The sequence shown here is derived from an EMBL/GenBank/DDBJ whole genome shotgun (WGS) entry which is preliminary data.</text>
</comment>
<dbReference type="AlphaFoldDB" id="A0A1M2VF15"/>